<evidence type="ECO:0000256" key="1">
    <source>
        <dbReference type="SAM" id="SignalP"/>
    </source>
</evidence>
<keyword evidence="3" id="KW-1185">Reference proteome</keyword>
<proteinExistence type="predicted"/>
<name>A0A074XDD7_AURPU</name>
<dbReference type="GeneID" id="40749497"/>
<sequence>MGTWTLLFLLGLCARVLSSQVPQSYIIGLRDGHSLEDHLASLGNDIDVEQRISQINGYAIPVSETNNDALSKIRRDSRVGFVVEKPRGFFSQDGHVGLENDDLTDYLEQRMWLTLQDQDPEVPVTDDDSALIPLTWRVQFVDGNAMDRQISKIGNDITIFDVLSYISDAIIDELYAARIVHSHLNATTRTTFHYGPSRAIMAAGIEAVETQGLAKIDEVTHRRVLVDLLSLDKIAVSRTLCISITMIVAILSITNGRIINA</sequence>
<feature type="chain" id="PRO_5001703728" evidence="1">
    <location>
        <begin position="19"/>
        <end position="261"/>
    </location>
</feature>
<keyword evidence="1" id="KW-0732">Signal</keyword>
<dbReference type="RefSeq" id="XP_029757906.1">
    <property type="nucleotide sequence ID" value="XM_029907191.1"/>
</dbReference>
<dbReference type="AlphaFoldDB" id="A0A074XDD7"/>
<gene>
    <name evidence="2" type="ORF">M438DRAFT_357671</name>
</gene>
<evidence type="ECO:0000313" key="3">
    <source>
        <dbReference type="Proteomes" id="UP000030706"/>
    </source>
</evidence>
<feature type="signal peptide" evidence="1">
    <location>
        <begin position="1"/>
        <end position="18"/>
    </location>
</feature>
<dbReference type="OrthoDB" id="3925939at2759"/>
<organism evidence="2 3">
    <name type="scientific">Aureobasidium pullulans EXF-150</name>
    <dbReference type="NCBI Taxonomy" id="1043002"/>
    <lineage>
        <taxon>Eukaryota</taxon>
        <taxon>Fungi</taxon>
        <taxon>Dikarya</taxon>
        <taxon>Ascomycota</taxon>
        <taxon>Pezizomycotina</taxon>
        <taxon>Dothideomycetes</taxon>
        <taxon>Dothideomycetidae</taxon>
        <taxon>Dothideales</taxon>
        <taxon>Saccotheciaceae</taxon>
        <taxon>Aureobasidium</taxon>
    </lineage>
</organism>
<dbReference type="HOGENOM" id="CLU_1065524_0_0_1"/>
<dbReference type="EMBL" id="KL584990">
    <property type="protein sequence ID" value="KEQ81719.1"/>
    <property type="molecule type" value="Genomic_DNA"/>
</dbReference>
<protein>
    <submittedName>
        <fullName evidence="2">Uncharacterized protein</fullName>
    </submittedName>
</protein>
<accession>A0A074XDD7</accession>
<dbReference type="Proteomes" id="UP000030706">
    <property type="component" value="Unassembled WGS sequence"/>
</dbReference>
<reference evidence="2 3" key="1">
    <citation type="journal article" date="2014" name="BMC Genomics">
        <title>Genome sequencing of four Aureobasidium pullulans varieties: biotechnological potential, stress tolerance, and description of new species.</title>
        <authorList>
            <person name="Gostin Ar C."/>
            <person name="Ohm R.A."/>
            <person name="Kogej T."/>
            <person name="Sonjak S."/>
            <person name="Turk M."/>
            <person name="Zajc J."/>
            <person name="Zalar P."/>
            <person name="Grube M."/>
            <person name="Sun H."/>
            <person name="Han J."/>
            <person name="Sharma A."/>
            <person name="Chiniquy J."/>
            <person name="Ngan C.Y."/>
            <person name="Lipzen A."/>
            <person name="Barry K."/>
            <person name="Grigoriev I.V."/>
            <person name="Gunde-Cimerman N."/>
        </authorList>
    </citation>
    <scope>NUCLEOTIDE SEQUENCE [LARGE SCALE GENOMIC DNA]</scope>
    <source>
        <strain evidence="2 3">EXF-150</strain>
    </source>
</reference>
<evidence type="ECO:0000313" key="2">
    <source>
        <dbReference type="EMBL" id="KEQ81719.1"/>
    </source>
</evidence>